<dbReference type="InterPro" id="IPR024072">
    <property type="entry name" value="DHFR-like_dom_sf"/>
</dbReference>
<evidence type="ECO:0000259" key="1">
    <source>
        <dbReference type="PROSITE" id="PS51330"/>
    </source>
</evidence>
<dbReference type="PANTHER" id="PTHR38011">
    <property type="entry name" value="DIHYDROFOLATE REDUCTASE FAMILY PROTEIN (AFU_ORTHOLOGUE AFUA_8G06820)"/>
    <property type="match status" value="1"/>
</dbReference>
<evidence type="ECO:0000313" key="3">
    <source>
        <dbReference type="Proteomes" id="UP000006420"/>
    </source>
</evidence>
<dbReference type="GO" id="GO:0046654">
    <property type="term" value="P:tetrahydrofolate biosynthetic process"/>
    <property type="evidence" value="ECO:0007669"/>
    <property type="project" value="InterPro"/>
</dbReference>
<feature type="domain" description="DHFR" evidence="1">
    <location>
        <begin position="1"/>
        <end position="179"/>
    </location>
</feature>
<dbReference type="STRING" id="742767.HMPREF9456_02936"/>
<dbReference type="OrthoDB" id="195113at2"/>
<dbReference type="InterPro" id="IPR001796">
    <property type="entry name" value="DHFR_dom"/>
</dbReference>
<keyword evidence="3" id="KW-1185">Reference proteome</keyword>
<proteinExistence type="predicted"/>
<dbReference type="PROSITE" id="PS51330">
    <property type="entry name" value="DHFR_2"/>
    <property type="match status" value="1"/>
</dbReference>
<dbReference type="HOGENOM" id="CLU_043966_4_3_10"/>
<name>F8X3X7_9BACT</name>
<gene>
    <name evidence="2" type="ORF">HMPREF9456_02936</name>
</gene>
<dbReference type="Gene3D" id="3.40.430.10">
    <property type="entry name" value="Dihydrofolate Reductase, subunit A"/>
    <property type="match status" value="1"/>
</dbReference>
<organism evidence="2 3">
    <name type="scientific">Dysgonomonas mossii DSM 22836</name>
    <dbReference type="NCBI Taxonomy" id="742767"/>
    <lineage>
        <taxon>Bacteria</taxon>
        <taxon>Pseudomonadati</taxon>
        <taxon>Bacteroidota</taxon>
        <taxon>Bacteroidia</taxon>
        <taxon>Bacteroidales</taxon>
        <taxon>Dysgonomonadaceae</taxon>
        <taxon>Dysgonomonas</taxon>
    </lineage>
</organism>
<dbReference type="SUPFAM" id="SSF53597">
    <property type="entry name" value="Dihydrofolate reductase-like"/>
    <property type="match status" value="1"/>
</dbReference>
<reference evidence="2 3" key="1">
    <citation type="submission" date="2011-04" db="EMBL/GenBank/DDBJ databases">
        <title>The Genome Sequence of Dysgonomonas mossii DSM 22836.</title>
        <authorList>
            <consortium name="The Broad Institute Genome Sequencing Platform"/>
            <person name="Earl A."/>
            <person name="Ward D."/>
            <person name="Feldgarden M."/>
            <person name="Gevers D."/>
            <person name="Pudlo N."/>
            <person name="Martens E."/>
            <person name="Allen-Vercoe E."/>
            <person name="Young S.K."/>
            <person name="Zeng Q."/>
            <person name="Gargeya S."/>
            <person name="Fitzgerald M."/>
            <person name="Haas B."/>
            <person name="Abouelleil A."/>
            <person name="Alvarado L."/>
            <person name="Arachchi H.M."/>
            <person name="Berlin A."/>
            <person name="Brown A."/>
            <person name="Chapman S.B."/>
            <person name="Chen Z."/>
            <person name="Dunbar C."/>
            <person name="Freedman E."/>
            <person name="Gearin G."/>
            <person name="Gellesch M."/>
            <person name="Goldberg J."/>
            <person name="Griggs A."/>
            <person name="Gujja S."/>
            <person name="Heiman D."/>
            <person name="Howarth C."/>
            <person name="Larson L."/>
            <person name="Lui A."/>
            <person name="MacDonald P.J.P."/>
            <person name="Mehta T."/>
            <person name="Montmayeur A."/>
            <person name="Murphy C."/>
            <person name="Neiman D."/>
            <person name="Pearson M."/>
            <person name="Priest M."/>
            <person name="Roberts A."/>
            <person name="Saif S."/>
            <person name="Shea T."/>
            <person name="Shenoy N."/>
            <person name="Sisk P."/>
            <person name="Stolte C."/>
            <person name="Sykes S."/>
            <person name="Yandava C."/>
            <person name="Wortman J."/>
            <person name="Nusbaum C."/>
            <person name="Birren B."/>
        </authorList>
    </citation>
    <scope>NUCLEOTIDE SEQUENCE [LARGE SCALE GENOMIC DNA]</scope>
    <source>
        <strain evidence="2 3">DSM 22836</strain>
    </source>
</reference>
<evidence type="ECO:0000313" key="2">
    <source>
        <dbReference type="EMBL" id="EGK05266.1"/>
    </source>
</evidence>
<dbReference type="Proteomes" id="UP000006420">
    <property type="component" value="Unassembled WGS sequence"/>
</dbReference>
<dbReference type="EMBL" id="ADLW01000016">
    <property type="protein sequence ID" value="EGK05266.1"/>
    <property type="molecule type" value="Genomic_DNA"/>
</dbReference>
<accession>F8X3X7</accession>
<dbReference type="GO" id="GO:0004146">
    <property type="term" value="F:dihydrofolate reductase activity"/>
    <property type="evidence" value="ECO:0007669"/>
    <property type="project" value="InterPro"/>
</dbReference>
<dbReference type="GO" id="GO:0008703">
    <property type="term" value="F:5-amino-6-(5-phosphoribosylamino)uracil reductase activity"/>
    <property type="evidence" value="ECO:0007669"/>
    <property type="project" value="InterPro"/>
</dbReference>
<sequence length="179" mass="20530">MRKIKLYIATSIDGYIADIGGGLDWLSAYPITPELNYGYDEFFNSVDTVIMGGRTYRDILNMDVIYPYKDKISYIITRNKMNNPKEDIHFVSENIIEALSEIKKQEGKDIWIVGGGEIISMLLDNDLIDEMIITIIPMMLGSGIPLFPNIAKELTWKLDNTHSYSNNVLQVEYHRDIEL</sequence>
<protein>
    <submittedName>
        <fullName evidence="2">Riboflavin biosynthesis protein RibD domain-containing protein</fullName>
    </submittedName>
</protein>
<dbReference type="RefSeq" id="WP_006844300.1">
    <property type="nucleotide sequence ID" value="NZ_AQWJ01000008.1"/>
</dbReference>
<dbReference type="InterPro" id="IPR002734">
    <property type="entry name" value="RibDG_C"/>
</dbReference>
<comment type="caution">
    <text evidence="2">The sequence shown here is derived from an EMBL/GenBank/DDBJ whole genome shotgun (WGS) entry which is preliminary data.</text>
</comment>
<dbReference type="Pfam" id="PF01872">
    <property type="entry name" value="RibD_C"/>
    <property type="match status" value="1"/>
</dbReference>
<dbReference type="PANTHER" id="PTHR38011:SF11">
    <property type="entry name" value="2,5-DIAMINO-6-RIBOSYLAMINO-4(3H)-PYRIMIDINONE 5'-PHOSPHATE REDUCTASE"/>
    <property type="match status" value="1"/>
</dbReference>
<dbReference type="AlphaFoldDB" id="F8X3X7"/>
<dbReference type="GO" id="GO:0009231">
    <property type="term" value="P:riboflavin biosynthetic process"/>
    <property type="evidence" value="ECO:0007669"/>
    <property type="project" value="InterPro"/>
</dbReference>
<dbReference type="eggNOG" id="COG0262">
    <property type="taxonomic scope" value="Bacteria"/>
</dbReference>
<dbReference type="GeneID" id="78083546"/>
<dbReference type="InterPro" id="IPR050765">
    <property type="entry name" value="Riboflavin_Biosynth_HTPR"/>
</dbReference>